<name>A0A4Q0QG72_9BRAD</name>
<dbReference type="Pfam" id="PF07508">
    <property type="entry name" value="Recombinase"/>
    <property type="match status" value="1"/>
</dbReference>
<proteinExistence type="predicted"/>
<dbReference type="InterPro" id="IPR006119">
    <property type="entry name" value="Resolv_N"/>
</dbReference>
<dbReference type="FunFam" id="3.40.50.1390:FF:000008">
    <property type="entry name" value="DNA recombinase"/>
    <property type="match status" value="1"/>
</dbReference>
<evidence type="ECO:0000259" key="2">
    <source>
        <dbReference type="PROSITE" id="PS51737"/>
    </source>
</evidence>
<dbReference type="CDD" id="cd00338">
    <property type="entry name" value="Ser_Recombinase"/>
    <property type="match status" value="1"/>
</dbReference>
<feature type="domain" description="Recombinase" evidence="2">
    <location>
        <begin position="200"/>
        <end position="323"/>
    </location>
</feature>
<dbReference type="PANTHER" id="PTHR30461:SF23">
    <property type="entry name" value="DNA RECOMBINASE-RELATED"/>
    <property type="match status" value="1"/>
</dbReference>
<dbReference type="GO" id="GO:0003677">
    <property type="term" value="F:DNA binding"/>
    <property type="evidence" value="ECO:0007669"/>
    <property type="project" value="InterPro"/>
</dbReference>
<dbReference type="RefSeq" id="WP_128956547.1">
    <property type="nucleotide sequence ID" value="NZ_RKMK01000031.1"/>
</dbReference>
<dbReference type="GO" id="GO:0000150">
    <property type="term" value="F:DNA strand exchange activity"/>
    <property type="evidence" value="ECO:0007669"/>
    <property type="project" value="InterPro"/>
</dbReference>
<evidence type="ECO:0000313" key="4">
    <source>
        <dbReference type="Proteomes" id="UP000290174"/>
    </source>
</evidence>
<dbReference type="Gene3D" id="3.90.1750.20">
    <property type="entry name" value="Putative Large Serine Recombinase, Chain B, Domain 2"/>
    <property type="match status" value="1"/>
</dbReference>
<dbReference type="AlphaFoldDB" id="A0A4Q0QG72"/>
<dbReference type="PROSITE" id="PS51737">
    <property type="entry name" value="RECOMBINASE_DNA_BIND"/>
    <property type="match status" value="1"/>
</dbReference>
<dbReference type="EMBL" id="RKMK01000031">
    <property type="protein sequence ID" value="RXG89901.1"/>
    <property type="molecule type" value="Genomic_DNA"/>
</dbReference>
<dbReference type="InterPro" id="IPR050639">
    <property type="entry name" value="SSR_resolvase"/>
</dbReference>
<sequence length="546" mass="62270">MANALDIYKAHPVRSQLGMRAAQYVRMSTQRQQYSIQNQAAVIAAYAHAHSLTIVRTYRDEGESGLLIKNRAGLIQLIKDVQTGEADFGHILVYDVSRWGRFQDVDESAYYEFVCKQAGINIVYCAEQFDNDGSVLSSIIKNIKRVMAAEYSRELSAKVHAAQCRFARLGFKLGGRPGYALLRELVDQSQRSRGVLKNGDQKYLMTDHVRVRPGIPEEVAVVKWIFERFLQVKSEATIARELNRRAILTSTGVRWTRAAVNTVLRNENYIGNLTFNRRSRKLRRNCTCNPPELWITSERCIEPIIEREVFLKVNKIIEERRVDLTEEEMLARLRKTLLKEGRLSSAIIASTVGLPCASTYQTHFGSMMNVYRLIGYTPKRNYAFLESRPRWAEQEAKLGSHIAMAIRKAGGRITSSNLTDYLRVRGSVNISIRSALCCGRQNRAPYWSIKRRARLPQGWIAAIRLSEHNESVLDYVLLSADGKVKRTINFSERARVRRGIARFDTPDALARAIAKLVTLKDRCAPAPQDKRSRPKQLHTKNARARR</sequence>
<dbReference type="SMART" id="SM00857">
    <property type="entry name" value="Resolvase"/>
    <property type="match status" value="1"/>
</dbReference>
<dbReference type="InterPro" id="IPR036162">
    <property type="entry name" value="Resolvase-like_N_sf"/>
</dbReference>
<reference evidence="3 4" key="1">
    <citation type="submission" date="2018-11" db="EMBL/GenBank/DDBJ databases">
        <title>Bradyrhizobium sp. nov., isolated from effective nodules of peanut in China.</title>
        <authorList>
            <person name="Li Y."/>
        </authorList>
    </citation>
    <scope>NUCLEOTIDE SEQUENCE [LARGE SCALE GENOMIC DNA]</scope>
    <source>
        <strain evidence="3 4">CCBAU 51770</strain>
    </source>
</reference>
<organism evidence="3 4">
    <name type="scientific">Bradyrhizobium zhanjiangense</name>
    <dbReference type="NCBI Taxonomy" id="1325107"/>
    <lineage>
        <taxon>Bacteria</taxon>
        <taxon>Pseudomonadati</taxon>
        <taxon>Pseudomonadota</taxon>
        <taxon>Alphaproteobacteria</taxon>
        <taxon>Hyphomicrobiales</taxon>
        <taxon>Nitrobacteraceae</taxon>
        <taxon>Bradyrhizobium</taxon>
    </lineage>
</organism>
<dbReference type="Gene3D" id="3.40.50.1390">
    <property type="entry name" value="Resolvase, N-terminal catalytic domain"/>
    <property type="match status" value="1"/>
</dbReference>
<comment type="caution">
    <text evidence="3">The sequence shown here is derived from an EMBL/GenBank/DDBJ whole genome shotgun (WGS) entry which is preliminary data.</text>
</comment>
<dbReference type="InterPro" id="IPR011109">
    <property type="entry name" value="DNA_bind_recombinase_dom"/>
</dbReference>
<dbReference type="Proteomes" id="UP000290174">
    <property type="component" value="Unassembled WGS sequence"/>
</dbReference>
<dbReference type="InterPro" id="IPR038109">
    <property type="entry name" value="DNA_bind_recomb_sf"/>
</dbReference>
<accession>A0A4Q0QG72</accession>
<evidence type="ECO:0000256" key="1">
    <source>
        <dbReference type="SAM" id="MobiDB-lite"/>
    </source>
</evidence>
<dbReference type="SUPFAM" id="SSF53041">
    <property type="entry name" value="Resolvase-like"/>
    <property type="match status" value="1"/>
</dbReference>
<gene>
    <name evidence="3" type="ORF">EAS61_27410</name>
</gene>
<feature type="region of interest" description="Disordered" evidence="1">
    <location>
        <begin position="524"/>
        <end position="546"/>
    </location>
</feature>
<evidence type="ECO:0000313" key="3">
    <source>
        <dbReference type="EMBL" id="RXG89901.1"/>
    </source>
</evidence>
<dbReference type="Pfam" id="PF00239">
    <property type="entry name" value="Resolvase"/>
    <property type="match status" value="1"/>
</dbReference>
<feature type="compositionally biased region" description="Basic residues" evidence="1">
    <location>
        <begin position="532"/>
        <end position="546"/>
    </location>
</feature>
<protein>
    <submittedName>
        <fullName evidence="3">Recombinase family protein</fullName>
    </submittedName>
</protein>
<dbReference type="PANTHER" id="PTHR30461">
    <property type="entry name" value="DNA-INVERTASE FROM LAMBDOID PROPHAGE"/>
    <property type="match status" value="1"/>
</dbReference>